<dbReference type="OrthoDB" id="9805666at2"/>
<dbReference type="InterPro" id="IPR001719">
    <property type="entry name" value="AP_endonuc_2"/>
</dbReference>
<gene>
    <name evidence="2" type="ORF">H8702_03145</name>
</gene>
<dbReference type="GO" id="GO:0006284">
    <property type="term" value="P:base-excision repair"/>
    <property type="evidence" value="ECO:0007669"/>
    <property type="project" value="TreeGrafter"/>
</dbReference>
<keyword evidence="3" id="KW-1185">Reference proteome</keyword>
<dbReference type="Pfam" id="PF01261">
    <property type="entry name" value="AP_endonuc_2"/>
    <property type="match status" value="1"/>
</dbReference>
<evidence type="ECO:0000313" key="2">
    <source>
        <dbReference type="EMBL" id="MBC8610120.1"/>
    </source>
</evidence>
<evidence type="ECO:0000259" key="1">
    <source>
        <dbReference type="Pfam" id="PF01261"/>
    </source>
</evidence>
<dbReference type="Gene3D" id="3.20.20.150">
    <property type="entry name" value="Divalent-metal-dependent TIM barrel enzymes"/>
    <property type="match status" value="1"/>
</dbReference>
<comment type="caution">
    <text evidence="2">The sequence shown here is derived from an EMBL/GenBank/DDBJ whole genome shotgun (WGS) entry which is preliminary data.</text>
</comment>
<dbReference type="AlphaFoldDB" id="A0A8J6TWR7"/>
<dbReference type="RefSeq" id="WP_093988534.1">
    <property type="nucleotide sequence ID" value="NZ_FYDD01000003.1"/>
</dbReference>
<dbReference type="InterPro" id="IPR013022">
    <property type="entry name" value="Xyl_isomerase-like_TIM-brl"/>
</dbReference>
<dbReference type="InterPro" id="IPR036237">
    <property type="entry name" value="Xyl_isomerase-like_sf"/>
</dbReference>
<dbReference type="PANTHER" id="PTHR21445">
    <property type="entry name" value="ENDONUCLEASE IV ENDODEOXYRIBONUCLEASE IV"/>
    <property type="match status" value="1"/>
</dbReference>
<protein>
    <submittedName>
        <fullName evidence="2">TIM barrel protein</fullName>
    </submittedName>
</protein>
<dbReference type="GO" id="GO:0003677">
    <property type="term" value="F:DNA binding"/>
    <property type="evidence" value="ECO:0007669"/>
    <property type="project" value="InterPro"/>
</dbReference>
<proteinExistence type="predicted"/>
<dbReference type="SMART" id="SM00518">
    <property type="entry name" value="AP2Ec"/>
    <property type="match status" value="1"/>
</dbReference>
<dbReference type="GO" id="GO:0008081">
    <property type="term" value="F:phosphoric diester hydrolase activity"/>
    <property type="evidence" value="ECO:0007669"/>
    <property type="project" value="TreeGrafter"/>
</dbReference>
<dbReference type="PANTHER" id="PTHR21445:SF0">
    <property type="entry name" value="APURINIC-APYRIMIDINIC ENDONUCLEASE"/>
    <property type="match status" value="1"/>
</dbReference>
<dbReference type="SUPFAM" id="SSF51658">
    <property type="entry name" value="Xylose isomerase-like"/>
    <property type="match status" value="1"/>
</dbReference>
<name>A0A8J6TWR7_9FIRM</name>
<feature type="domain" description="Xylose isomerase-like TIM barrel" evidence="1">
    <location>
        <begin position="28"/>
        <end position="272"/>
    </location>
</feature>
<sequence>MSALFGPAGNSQSFQEMGYKKTIQVPEYLNRMGLDIYEYQCGHGVRISEKAAQEFGQEAKEKGILLSVHSPYYISLSSVEEEKREKGIDYIIQTAQAAHAMGADRIVIHSGSCAKISREEALSLAGDTLLRAQKKLDELGMEEIHLCPETMGKFNQLGDFGEVMALCRLEDRFIPCIDFGHLNARTLGQINSTDAFQQLLTTMEQVLGTERAHHFHAHFSKIEYTEKGGEKRHLTFEDTLYGPEFEPLGELLAKGNYSPRIICESAGTQAEDARQMKELYQNAVGKAENQ</sequence>
<dbReference type="Proteomes" id="UP000632659">
    <property type="component" value="Unassembled WGS sequence"/>
</dbReference>
<dbReference type="GO" id="GO:0003906">
    <property type="term" value="F:DNA-(apurinic or apyrimidinic site) endonuclease activity"/>
    <property type="evidence" value="ECO:0007669"/>
    <property type="project" value="TreeGrafter"/>
</dbReference>
<accession>A0A8J6TWR7</accession>
<reference evidence="2" key="1">
    <citation type="submission" date="2020-08" db="EMBL/GenBank/DDBJ databases">
        <title>Genome public.</title>
        <authorList>
            <person name="Liu C."/>
            <person name="Sun Q."/>
        </authorList>
    </citation>
    <scope>NUCLEOTIDE SEQUENCE</scope>
    <source>
        <strain evidence="2">NSJ-15</strain>
    </source>
</reference>
<dbReference type="EMBL" id="JACRTL010000001">
    <property type="protein sequence ID" value="MBC8610120.1"/>
    <property type="molecule type" value="Genomic_DNA"/>
</dbReference>
<dbReference type="GO" id="GO:0008270">
    <property type="term" value="F:zinc ion binding"/>
    <property type="evidence" value="ECO:0007669"/>
    <property type="project" value="InterPro"/>
</dbReference>
<organism evidence="2 3">
    <name type="scientific">Massiliimalia timonensis</name>
    <dbReference type="NCBI Taxonomy" id="1987501"/>
    <lineage>
        <taxon>Bacteria</taxon>
        <taxon>Bacillati</taxon>
        <taxon>Bacillota</taxon>
        <taxon>Clostridia</taxon>
        <taxon>Eubacteriales</taxon>
        <taxon>Oscillospiraceae</taxon>
        <taxon>Massiliimalia</taxon>
    </lineage>
</organism>
<evidence type="ECO:0000313" key="3">
    <source>
        <dbReference type="Proteomes" id="UP000632659"/>
    </source>
</evidence>